<keyword evidence="3" id="KW-1185">Reference proteome</keyword>
<dbReference type="AlphaFoldDB" id="A0A4T0WW48"/>
<protein>
    <submittedName>
        <fullName evidence="2">Uncharacterized protein</fullName>
    </submittedName>
</protein>
<comment type="caution">
    <text evidence="2">The sequence shown here is derived from an EMBL/GenBank/DDBJ whole genome shotgun (WGS) entry which is preliminary data.</text>
</comment>
<feature type="coiled-coil region" evidence="1">
    <location>
        <begin position="117"/>
        <end position="144"/>
    </location>
</feature>
<reference evidence="2 3" key="1">
    <citation type="journal article" date="2019" name="Front. Genet.">
        <title>Whole-Genome Sequencing of the Opportunistic Yeast Pathogen Candida inconspicua Uncovers Its Hybrid Origin.</title>
        <authorList>
            <person name="Mixao V."/>
            <person name="Hansen A.P."/>
            <person name="Saus E."/>
            <person name="Boekhout T."/>
            <person name="Lass-Florl C."/>
            <person name="Gabaldon T."/>
        </authorList>
    </citation>
    <scope>NUCLEOTIDE SEQUENCE [LARGE SCALE GENOMIC DNA]</scope>
    <source>
        <strain evidence="2 3">CBS 180</strain>
    </source>
</reference>
<evidence type="ECO:0000313" key="3">
    <source>
        <dbReference type="Proteomes" id="UP000307173"/>
    </source>
</evidence>
<name>A0A4T0WW48_9ASCO</name>
<proteinExistence type="predicted"/>
<evidence type="ECO:0000256" key="1">
    <source>
        <dbReference type="SAM" id="Coils"/>
    </source>
</evidence>
<gene>
    <name evidence="2" type="ORF">CANINC_004665</name>
</gene>
<evidence type="ECO:0000313" key="2">
    <source>
        <dbReference type="EMBL" id="TID14994.1"/>
    </source>
</evidence>
<organism evidence="2 3">
    <name type="scientific">Pichia inconspicua</name>
    <dbReference type="NCBI Taxonomy" id="52247"/>
    <lineage>
        <taxon>Eukaryota</taxon>
        <taxon>Fungi</taxon>
        <taxon>Dikarya</taxon>
        <taxon>Ascomycota</taxon>
        <taxon>Saccharomycotina</taxon>
        <taxon>Pichiomycetes</taxon>
        <taxon>Pichiales</taxon>
        <taxon>Pichiaceae</taxon>
        <taxon>Pichia</taxon>
    </lineage>
</organism>
<keyword evidence="1" id="KW-0175">Coiled coil</keyword>
<dbReference type="OrthoDB" id="3997174at2759"/>
<accession>A0A4T0WW48</accession>
<sequence>MLQSLPIQQLLVQLLEPIPQLTPSIPLSASLISLKLRKPLLSCISKTALDHNDNFITNSNDFSASKTLDHGNNTYFVNETSPLLRDNSTDALINRSKTPTYLGETGRNNSGNSNNVIASAKSRIDELQKEIDNLEENYDSDYINANINPIDNLNILSLLVIRDWKNKTDAENWKVYSFYKYRLYMHYVNDEFTLLFCTIEDFPSSVAIAKLEAVSNILRSKL</sequence>
<dbReference type="Proteomes" id="UP000307173">
    <property type="component" value="Unassembled WGS sequence"/>
</dbReference>
<dbReference type="EMBL" id="SELW01000657">
    <property type="protein sequence ID" value="TID14994.1"/>
    <property type="molecule type" value="Genomic_DNA"/>
</dbReference>